<reference evidence="2 4" key="1">
    <citation type="journal article" date="2011" name="Science">
        <title>Comparative functional genomics of the fission yeasts.</title>
        <authorList>
            <person name="Rhind N."/>
            <person name="Chen Z."/>
            <person name="Yassour M."/>
            <person name="Thompson D.A."/>
            <person name="Haas B.J."/>
            <person name="Habib N."/>
            <person name="Wapinski I."/>
            <person name="Roy S."/>
            <person name="Lin M.F."/>
            <person name="Heiman D.I."/>
            <person name="Young S.K."/>
            <person name="Furuya K."/>
            <person name="Guo Y."/>
            <person name="Pidoux A."/>
            <person name="Chen H.M."/>
            <person name="Robbertse B."/>
            <person name="Goldberg J.M."/>
            <person name="Aoki K."/>
            <person name="Bayne E.H."/>
            <person name="Berlin A.M."/>
            <person name="Desjardins C.A."/>
            <person name="Dobbs E."/>
            <person name="Dukaj L."/>
            <person name="Fan L."/>
            <person name="FitzGerald M.G."/>
            <person name="French C."/>
            <person name="Gujja S."/>
            <person name="Hansen K."/>
            <person name="Keifenheim D."/>
            <person name="Levin J.Z."/>
            <person name="Mosher R.A."/>
            <person name="Mueller C.A."/>
            <person name="Pfiffner J."/>
            <person name="Priest M."/>
            <person name="Russ C."/>
            <person name="Smialowska A."/>
            <person name="Swoboda P."/>
            <person name="Sykes S.M."/>
            <person name="Vaughn M."/>
            <person name="Vengrova S."/>
            <person name="Yoder R."/>
            <person name="Zeng Q."/>
            <person name="Allshire R."/>
            <person name="Baulcombe D."/>
            <person name="Birren B.W."/>
            <person name="Brown W."/>
            <person name="Ekwall K."/>
            <person name="Kellis M."/>
            <person name="Leatherwood J."/>
            <person name="Levin H."/>
            <person name="Margalit H."/>
            <person name="Martienssen R."/>
            <person name="Nieduszynski C.A."/>
            <person name="Spatafora J.W."/>
            <person name="Friedman N."/>
            <person name="Dalgaard J.Z."/>
            <person name="Baumann P."/>
            <person name="Niki H."/>
            <person name="Regev A."/>
            <person name="Nusbaum C."/>
        </authorList>
    </citation>
    <scope>NUCLEOTIDE SEQUENCE [LARGE SCALE GENOMIC DNA]</scope>
    <source>
        <strain evidence="4">yFS275 / FY16936</strain>
    </source>
</reference>
<dbReference type="RefSeq" id="XP_002175015.1">
    <property type="nucleotide sequence ID" value="XM_002174979.2"/>
</dbReference>
<protein>
    <submittedName>
        <fullName evidence="2">Ribosome biogenesis protein Urb2</fullName>
    </submittedName>
</protein>
<dbReference type="GeneID" id="7050525"/>
<dbReference type="Proteomes" id="UP000001744">
    <property type="component" value="Unassembled WGS sequence"/>
</dbReference>
<dbReference type="PANTHER" id="PTHR15682">
    <property type="entry name" value="UNHEALTHY RIBOSOME BIOGENESIS PROTEIN 2 HOMOLOG"/>
    <property type="match status" value="1"/>
</dbReference>
<dbReference type="HOGENOM" id="CLU_260347_0_0_1"/>
<dbReference type="PANTHER" id="PTHR15682:SF2">
    <property type="entry name" value="UNHEALTHY RIBOSOME BIOGENESIS PROTEIN 2 HOMOLOG"/>
    <property type="match status" value="1"/>
</dbReference>
<organism evidence="2 4">
    <name type="scientific">Schizosaccharomyces japonicus (strain yFS275 / FY16936)</name>
    <name type="common">Fission yeast</name>
    <dbReference type="NCBI Taxonomy" id="402676"/>
    <lineage>
        <taxon>Eukaryota</taxon>
        <taxon>Fungi</taxon>
        <taxon>Dikarya</taxon>
        <taxon>Ascomycota</taxon>
        <taxon>Taphrinomycotina</taxon>
        <taxon>Schizosaccharomycetes</taxon>
        <taxon>Schizosaccharomycetales</taxon>
        <taxon>Schizosaccharomycetaceae</taxon>
        <taxon>Schizosaccharomyces</taxon>
    </lineage>
</organism>
<evidence type="ECO:0000313" key="3">
    <source>
        <dbReference type="JaponicusDB" id="SJAG_03888"/>
    </source>
</evidence>
<feature type="domain" description="Nucleolar 27S pre-rRNA processing Urb2/Npa2 C-terminal" evidence="1">
    <location>
        <begin position="1103"/>
        <end position="1315"/>
    </location>
</feature>
<evidence type="ECO:0000313" key="4">
    <source>
        <dbReference type="Proteomes" id="UP000001744"/>
    </source>
</evidence>
<dbReference type="InterPro" id="IPR018849">
    <property type="entry name" value="Urb2/Npa2_C"/>
</dbReference>
<evidence type="ECO:0000259" key="1">
    <source>
        <dbReference type="Pfam" id="PF10441"/>
    </source>
</evidence>
<dbReference type="VEuPathDB" id="FungiDB:SJAG_03888"/>
<dbReference type="InterPro" id="IPR052609">
    <property type="entry name" value="Ribosome_Biogenesis_Reg"/>
</dbReference>
<sequence length="1315" mass="149077">MNLEQLTRSIRDKEGNRLEQVKLATSLFNDEIETYFPKKEQFILTFLFDRLKEDGKNGEKPNYLSIEYWDLLRSVWSSGKVSKGFMLNCLHKQALIPLVIKAFDSLCKTFRPDVFNSICLTLNKIYDTADVLYATKCTQEQASLILSKFLLLAVSTDSQKFSSLTTTLKLVQEIVYVSFRGQTNPRKAAISLFELISAPLLSYLSATSITEDMKLCVKEVLHECCFSVLLDSLSSSSEASMSLLNTFIKNDVEPVMLLSLPELYSFVLSSIELQKQAIMRPLSTMKASDLTFYFFAMFSQLALSPRYKTDPFEQLKALDGIVSQLAKSSLRRGAPDESISHILDKIVLLSSEYTSSETVYQNVWQIFVNILDINFDAVFSRMPCIWTCASKINERNRKPVLSFFSSVIESYGRARSLHVFCKDWFNTLQGLSNFDNLIVHRHLIDAFATCVGTALSTAAFNDLLREYIQTASNHSLKPAATVIIASLIKSLHHFTTLSTSTISLLKDFYSVLIMPFIEGSLPANALNSFILMAHFDCINLSDEYSHATSDKCLGYLQSLLLKAELEDSVLVWALQCYFGYVELYPIADNDTEEFAEVLKLTLTLSTKLDDTGSKDKRHSITLRPLTASKAIFLTMTSRWLKIFETYEKHLDLQTWFGFLLEQSFLESGDIDKSSTSSYTCILLRMLASSEVYEQPSVCAAFQQAMIKFMVQGEFSSYMNEECSQVFSGNWSFLTQLKTIYHAKFILNLLKFIPIESIKKGNRSRFLNAFALYDLAAELEKDVALMKSLRKAIFALSKLTIAWETLKMEGYIMRLVETANNHISLLPGTSEILGHWFTVSTANVLSPSIRKVFSMTSSSVGCLLFLSLFFSHANVIQKTLSDDKIFPPMLNEGAEFLFHATKPCADGDEVSKAYTKYYLGSCINLVRLSVSDDSLMKRLSNLRNQIELVIMKYIDQSTEDDVFPMWISLVALTANSVDDCLRCLAYLAAFSKENEVLLLSDSDIRFMLQGRTDEENICLLKQTVSLCTHIAHAPNELAIPLSSILRVLLLLAQLAEIPYTETATVSSDILHTLSQILLKNVSLSEPSLFCVLKIIKIYAHMPIKSLNHTGMNHLLLSLSYFCGNRYKGPILVNSNEFALELISILTGLLYNHRSYINGRFHVLFAVLKGFLVSFTRTQNDQKSQKEQGRFKWLPKNSAFTNEVANGFTRLVTIWMNPNLMHDANKRTSVLSNADKLFTKASAKHFLFLLLEFMNYQIWYTYSPDIKEALLPGFNAIYENLSTHEKESINAALDASSRVVYKNFVNDWSRFSRWVEQ</sequence>
<dbReference type="GO" id="GO:0005730">
    <property type="term" value="C:nucleolus"/>
    <property type="evidence" value="ECO:0000318"/>
    <property type="project" value="GO_Central"/>
</dbReference>
<evidence type="ECO:0000313" key="2">
    <source>
        <dbReference type="EMBL" id="EEB08722.1"/>
    </source>
</evidence>
<keyword evidence="4" id="KW-1185">Reference proteome</keyword>
<dbReference type="Pfam" id="PF10441">
    <property type="entry name" value="Urb2"/>
    <property type="match status" value="1"/>
</dbReference>
<gene>
    <name evidence="3" type="primary">urb2</name>
    <name evidence="2" type="ORF">SJAG_03888</name>
</gene>
<accession>B6K5B8</accession>
<dbReference type="GO" id="GO:0042254">
    <property type="term" value="P:ribosome biogenesis"/>
    <property type="evidence" value="ECO:0000318"/>
    <property type="project" value="GO_Central"/>
</dbReference>
<dbReference type="OMA" id="LMHDSNK"/>
<proteinExistence type="predicted"/>
<dbReference type="EMBL" id="KE651167">
    <property type="protein sequence ID" value="EEB08722.1"/>
    <property type="molecule type" value="Genomic_DNA"/>
</dbReference>
<name>B6K5B8_SCHJY</name>
<dbReference type="eggNOG" id="ENOG502QTEB">
    <property type="taxonomic scope" value="Eukaryota"/>
</dbReference>
<dbReference type="OrthoDB" id="160374at2759"/>
<dbReference type="JaponicusDB" id="SJAG_03888">
    <property type="gene designation" value="urb2"/>
</dbReference>
<dbReference type="STRING" id="402676.B6K5B8"/>